<proteinExistence type="inferred from homology"/>
<evidence type="ECO:0000313" key="8">
    <source>
        <dbReference type="Proteomes" id="UP000185511"/>
    </source>
</evidence>
<dbReference type="PANTHER" id="PTHR43133:SF8">
    <property type="entry name" value="RNA POLYMERASE SIGMA FACTOR HI_1459-RELATED"/>
    <property type="match status" value="1"/>
</dbReference>
<dbReference type="EMBL" id="CP016076">
    <property type="protein sequence ID" value="APU15980.1"/>
    <property type="molecule type" value="Genomic_DNA"/>
</dbReference>
<keyword evidence="2" id="KW-0805">Transcription regulation</keyword>
<accession>A0AAC9PTE6</accession>
<organism evidence="7 8">
    <name type="scientific">Actinoalloteichus fjordicus</name>
    <dbReference type="NCBI Taxonomy" id="1612552"/>
    <lineage>
        <taxon>Bacteria</taxon>
        <taxon>Bacillati</taxon>
        <taxon>Actinomycetota</taxon>
        <taxon>Actinomycetes</taxon>
        <taxon>Pseudonocardiales</taxon>
        <taxon>Pseudonocardiaceae</taxon>
        <taxon>Actinoalloteichus</taxon>
    </lineage>
</organism>
<evidence type="ECO:0000256" key="4">
    <source>
        <dbReference type="ARBA" id="ARBA00023125"/>
    </source>
</evidence>
<dbReference type="Pfam" id="PF04542">
    <property type="entry name" value="Sigma70_r2"/>
    <property type="match status" value="1"/>
</dbReference>
<evidence type="ECO:0000256" key="1">
    <source>
        <dbReference type="ARBA" id="ARBA00010641"/>
    </source>
</evidence>
<reference evidence="8" key="1">
    <citation type="submission" date="2016-06" db="EMBL/GenBank/DDBJ databases">
        <title>Complete genome sequence of Actinoalloteichus fjordicus DSM 46855 (=ADI127-17), type strain of the new species Actinoalloteichus fjordicus.</title>
        <authorList>
            <person name="Ruckert C."/>
            <person name="Nouioui I."/>
            <person name="Willmese J."/>
            <person name="van Wezel G."/>
            <person name="Klenk H.-P."/>
            <person name="Kalinowski J."/>
            <person name="Zotchev S.B."/>
        </authorList>
    </citation>
    <scope>NUCLEOTIDE SEQUENCE [LARGE SCALE GENOMIC DNA]</scope>
    <source>
        <strain evidence="8">ADI127-7</strain>
    </source>
</reference>
<dbReference type="KEGG" id="acad:UA74_19775"/>
<dbReference type="Gene3D" id="1.10.10.10">
    <property type="entry name" value="Winged helix-like DNA-binding domain superfamily/Winged helix DNA-binding domain"/>
    <property type="match status" value="1"/>
</dbReference>
<dbReference type="Proteomes" id="UP000185511">
    <property type="component" value="Chromosome"/>
</dbReference>
<dbReference type="InterPro" id="IPR039425">
    <property type="entry name" value="RNA_pol_sigma-70-like"/>
</dbReference>
<dbReference type="GO" id="GO:0006352">
    <property type="term" value="P:DNA-templated transcription initiation"/>
    <property type="evidence" value="ECO:0007669"/>
    <property type="project" value="InterPro"/>
</dbReference>
<dbReference type="PANTHER" id="PTHR43133">
    <property type="entry name" value="RNA POLYMERASE ECF-TYPE SIGMA FACTO"/>
    <property type="match status" value="1"/>
</dbReference>
<feature type="domain" description="RNA polymerase sigma-70 region 2" evidence="6">
    <location>
        <begin position="16"/>
        <end position="80"/>
    </location>
</feature>
<keyword evidence="3" id="KW-0731">Sigma factor</keyword>
<dbReference type="AlphaFoldDB" id="A0AAC9PTE6"/>
<dbReference type="SUPFAM" id="SSF88659">
    <property type="entry name" value="Sigma3 and sigma4 domains of RNA polymerase sigma factors"/>
    <property type="match status" value="1"/>
</dbReference>
<keyword evidence="8" id="KW-1185">Reference proteome</keyword>
<evidence type="ECO:0000256" key="3">
    <source>
        <dbReference type="ARBA" id="ARBA00023082"/>
    </source>
</evidence>
<gene>
    <name evidence="7" type="ORF">UA74_19775</name>
</gene>
<dbReference type="InterPro" id="IPR014284">
    <property type="entry name" value="RNA_pol_sigma-70_dom"/>
</dbReference>
<evidence type="ECO:0000313" key="7">
    <source>
        <dbReference type="EMBL" id="APU15980.1"/>
    </source>
</evidence>
<dbReference type="GO" id="GO:0003677">
    <property type="term" value="F:DNA binding"/>
    <property type="evidence" value="ECO:0007669"/>
    <property type="project" value="UniProtKB-KW"/>
</dbReference>
<name>A0AAC9PTE6_9PSEU</name>
<dbReference type="RefSeq" id="WP_075741607.1">
    <property type="nucleotide sequence ID" value="NZ_CP016076.1"/>
</dbReference>
<evidence type="ECO:0000256" key="5">
    <source>
        <dbReference type="ARBA" id="ARBA00023163"/>
    </source>
</evidence>
<comment type="similarity">
    <text evidence="1">Belongs to the sigma-70 factor family. ECF subfamily.</text>
</comment>
<dbReference type="InterPro" id="IPR007627">
    <property type="entry name" value="RNA_pol_sigma70_r2"/>
</dbReference>
<dbReference type="GO" id="GO:0016987">
    <property type="term" value="F:sigma factor activity"/>
    <property type="evidence" value="ECO:0007669"/>
    <property type="project" value="UniProtKB-KW"/>
</dbReference>
<dbReference type="InterPro" id="IPR013324">
    <property type="entry name" value="RNA_pol_sigma_r3/r4-like"/>
</dbReference>
<sequence>MSRCDDATTLGAEIMTHWPTMLRTARSLVADTATAEDLAAEAVARTLRRCLNEGPPIRHLRAYLCTVVRAIGIDHHRREQHITWVAELSDATHPRAVAADTSLLDRVVRDEEYANLARAFHGLLPGWQDVLHRVHVEGHRPKEVATDLGLTPTSVSARAWRARRALREGYLSG</sequence>
<keyword evidence="4" id="KW-0238">DNA-binding</keyword>
<dbReference type="InterPro" id="IPR013325">
    <property type="entry name" value="RNA_pol_sigma_r2"/>
</dbReference>
<evidence type="ECO:0000256" key="2">
    <source>
        <dbReference type="ARBA" id="ARBA00023015"/>
    </source>
</evidence>
<dbReference type="Gene3D" id="1.10.1740.10">
    <property type="match status" value="1"/>
</dbReference>
<dbReference type="SUPFAM" id="SSF88946">
    <property type="entry name" value="Sigma2 domain of RNA polymerase sigma factors"/>
    <property type="match status" value="1"/>
</dbReference>
<keyword evidence="5" id="KW-0804">Transcription</keyword>
<evidence type="ECO:0000259" key="6">
    <source>
        <dbReference type="Pfam" id="PF04542"/>
    </source>
</evidence>
<protein>
    <submittedName>
        <fullName evidence="7">RNA polymerase sigma factor, sigma-70 family</fullName>
    </submittedName>
</protein>
<dbReference type="NCBIfam" id="TIGR02937">
    <property type="entry name" value="sigma70-ECF"/>
    <property type="match status" value="1"/>
</dbReference>
<dbReference type="InterPro" id="IPR036388">
    <property type="entry name" value="WH-like_DNA-bd_sf"/>
</dbReference>